<reference evidence="2 3" key="1">
    <citation type="submission" date="2018-10" db="EMBL/GenBank/DDBJ databases">
        <title>Genomic Encyclopedia of Type Strains, Phase IV (KMG-IV): sequencing the most valuable type-strain genomes for metagenomic binning, comparative biology and taxonomic classification.</title>
        <authorList>
            <person name="Goeker M."/>
        </authorList>
    </citation>
    <scope>NUCLEOTIDE SEQUENCE [LARGE SCALE GENOMIC DNA]</scope>
    <source>
        <strain evidence="2 3">DSM 25080</strain>
    </source>
</reference>
<feature type="chain" id="PRO_5018207133" evidence="1">
    <location>
        <begin position="20"/>
        <end position="373"/>
    </location>
</feature>
<feature type="signal peptide" evidence="1">
    <location>
        <begin position="1"/>
        <end position="19"/>
    </location>
</feature>
<name>A0A3M0AA90_9GAMM</name>
<sequence length="373" mass="40927">MKLALFLVGSALLSYSALAQPTCPTEVEPEVTTKQQDLARCEGEQGVAARESAATSVSYESVNPNSNSYHEPRWSDFLPILGKEARERGYVLPLPFGISAVAFTQRQPFLVTNIGIEFAGYESNIVNGIVDQVLTPENLRVSDQTLNFRFDTWILPFWNVYGILGKTQGSAELDLRLSANSELNVPTVLLATQEIGGGPLVSGPNRCSNLNLNYSGNTSFPGGACVVSLNANKVYPTRLDFHGNVYGYGTTIAGGYGDFFGMFDVNYTEADINIARERSEQTVYSSRLGWNGTVGAWSGQVWVGAMKQRIKQVLIVDVPDTPIAAIISQEVSSPYSYLIGGSWNITPEWQIIAESSFLFSDRQQFMIQGSYRF</sequence>
<dbReference type="OrthoDB" id="7593840at2"/>
<organism evidence="2 3">
    <name type="scientific">Umboniibacter marinipuniceus</name>
    <dbReference type="NCBI Taxonomy" id="569599"/>
    <lineage>
        <taxon>Bacteria</taxon>
        <taxon>Pseudomonadati</taxon>
        <taxon>Pseudomonadota</taxon>
        <taxon>Gammaproteobacteria</taxon>
        <taxon>Cellvibrionales</taxon>
        <taxon>Cellvibrionaceae</taxon>
        <taxon>Umboniibacter</taxon>
    </lineage>
</organism>
<keyword evidence="1" id="KW-0732">Signal</keyword>
<dbReference type="AlphaFoldDB" id="A0A3M0AA90"/>
<protein>
    <submittedName>
        <fullName evidence="2">Uncharacterized protein</fullName>
    </submittedName>
</protein>
<dbReference type="Proteomes" id="UP000267187">
    <property type="component" value="Unassembled WGS sequence"/>
</dbReference>
<evidence type="ECO:0000313" key="2">
    <source>
        <dbReference type="EMBL" id="RMA82071.1"/>
    </source>
</evidence>
<dbReference type="EMBL" id="REFJ01000001">
    <property type="protein sequence ID" value="RMA82071.1"/>
    <property type="molecule type" value="Genomic_DNA"/>
</dbReference>
<proteinExistence type="predicted"/>
<dbReference type="RefSeq" id="WP_121875424.1">
    <property type="nucleotide sequence ID" value="NZ_REFJ01000001.1"/>
</dbReference>
<accession>A0A3M0AA90</accession>
<keyword evidence="3" id="KW-1185">Reference proteome</keyword>
<gene>
    <name evidence="2" type="ORF">DFR27_0018</name>
</gene>
<evidence type="ECO:0000256" key="1">
    <source>
        <dbReference type="SAM" id="SignalP"/>
    </source>
</evidence>
<evidence type="ECO:0000313" key="3">
    <source>
        <dbReference type="Proteomes" id="UP000267187"/>
    </source>
</evidence>
<comment type="caution">
    <text evidence="2">The sequence shown here is derived from an EMBL/GenBank/DDBJ whole genome shotgun (WGS) entry which is preliminary data.</text>
</comment>